<feature type="region of interest" description="Disordered" evidence="2">
    <location>
        <begin position="486"/>
        <end position="515"/>
    </location>
</feature>
<evidence type="ECO:0000313" key="4">
    <source>
        <dbReference type="EMBL" id="OMJ10659.1"/>
    </source>
</evidence>
<dbReference type="Gene3D" id="3.30.70.330">
    <property type="match status" value="1"/>
</dbReference>
<keyword evidence="5" id="KW-1185">Reference proteome</keyword>
<protein>
    <submittedName>
        <fullName evidence="4">RNA-binding protein PIN4</fullName>
    </submittedName>
</protein>
<feature type="domain" description="RRM" evidence="3">
    <location>
        <begin position="109"/>
        <end position="187"/>
    </location>
</feature>
<dbReference type="Proteomes" id="UP000187283">
    <property type="component" value="Unassembled WGS sequence"/>
</dbReference>
<feature type="compositionally biased region" description="Polar residues" evidence="2">
    <location>
        <begin position="441"/>
        <end position="466"/>
    </location>
</feature>
<evidence type="ECO:0000259" key="3">
    <source>
        <dbReference type="PROSITE" id="PS50102"/>
    </source>
</evidence>
<sequence>MIETAAESIVPPTIQSGNEESTTNSSVPDAKSDTLSQEEIAKQDRLRHKKEALEALTSSSSSHSTASTSVSTSQNSSNPDDSEKRNTGLSDSSVAESDNTSYPPDIIPNAIVIKNINFVIPRNVLLSTISQLNLPIPYAFNYHYEGNLFRGLAFANFHSNDDAAKVIAGLNGLYLAGRELKVEYKKVQEKPTNKAAIVPNVSQKNLNIPIDTSSKIGNYLKPPQPSSNRFRNNDFLSRRATISENSPFSTISPTLSNSSNFNFSTPLSRFSNSNPPESNSNLDDSFKSLIDLSDKDTRLLYDLISQFRRDKSVAELDFPSAINSTQRQTIMLIAEQFGLNHETKNDSLGYRKIRVFKSLETLLEATEIKSHLQNNSSNISDYNKSSLNSNHSLKNLHRQSMISPRHPFNDNSNNYDFKKFSNFNRNQQNSNRSSMYAGEPQKNSFRSSSIYLPTSNSDNRRSSIYNNTAGNRSSLVSFPGLSSLTSSFSNPANDQKNVASPLGINSDSYNSHQNSDNKIAQRHMQLKVLEEKRIRRLSSVTTSSPYSSTTSTPVVASIPLSSVLTTKKLDVAPASKAIPIVSPSSTRSPGTITMTKPSTPPLIQRKPAAATATKKIQLSRSNESRASSSSPAPSAQATDSTNQ</sequence>
<proteinExistence type="predicted"/>
<feature type="region of interest" description="Disordered" evidence="2">
    <location>
        <begin position="580"/>
        <end position="643"/>
    </location>
</feature>
<dbReference type="Gene3D" id="3.30.1370.50">
    <property type="entry name" value="R3H-like domain"/>
    <property type="match status" value="1"/>
</dbReference>
<feature type="compositionally biased region" description="Polar residues" evidence="2">
    <location>
        <begin position="582"/>
        <end position="597"/>
    </location>
</feature>
<comment type="caution">
    <text evidence="4">The sequence shown here is derived from an EMBL/GenBank/DDBJ whole genome shotgun (WGS) entry which is preliminary data.</text>
</comment>
<feature type="compositionally biased region" description="Low complexity" evidence="2">
    <location>
        <begin position="57"/>
        <end position="77"/>
    </location>
</feature>
<dbReference type="InterPro" id="IPR035979">
    <property type="entry name" value="RBD_domain_sf"/>
</dbReference>
<dbReference type="AlphaFoldDB" id="A0A1R1X7R9"/>
<dbReference type="EMBL" id="LSSN01004897">
    <property type="protein sequence ID" value="OMJ10659.1"/>
    <property type="molecule type" value="Genomic_DNA"/>
</dbReference>
<dbReference type="STRING" id="133412.A0A1R1X7R9"/>
<dbReference type="SMART" id="SM00360">
    <property type="entry name" value="RRM"/>
    <property type="match status" value="1"/>
</dbReference>
<dbReference type="OrthoDB" id="434258at2759"/>
<feature type="region of interest" description="Disordered" evidence="2">
    <location>
        <begin position="402"/>
        <end position="466"/>
    </location>
</feature>
<accession>A0A1R1X7R9</accession>
<keyword evidence="1" id="KW-0694">RNA-binding</keyword>
<feature type="compositionally biased region" description="Low complexity" evidence="2">
    <location>
        <begin position="420"/>
        <end position="434"/>
    </location>
</feature>
<evidence type="ECO:0000256" key="2">
    <source>
        <dbReference type="SAM" id="MobiDB-lite"/>
    </source>
</evidence>
<name>A0A1R1X7R9_9FUNG</name>
<dbReference type="PROSITE" id="PS50102">
    <property type="entry name" value="RRM"/>
    <property type="match status" value="1"/>
</dbReference>
<dbReference type="SUPFAM" id="SSF54928">
    <property type="entry name" value="RNA-binding domain, RBD"/>
    <property type="match status" value="1"/>
</dbReference>
<dbReference type="GO" id="GO:0003723">
    <property type="term" value="F:RNA binding"/>
    <property type="evidence" value="ECO:0007669"/>
    <property type="project" value="UniProtKB-UniRule"/>
</dbReference>
<organism evidence="4 5">
    <name type="scientific">Smittium culicis</name>
    <dbReference type="NCBI Taxonomy" id="133412"/>
    <lineage>
        <taxon>Eukaryota</taxon>
        <taxon>Fungi</taxon>
        <taxon>Fungi incertae sedis</taxon>
        <taxon>Zoopagomycota</taxon>
        <taxon>Kickxellomycotina</taxon>
        <taxon>Harpellomycetes</taxon>
        <taxon>Harpellales</taxon>
        <taxon>Legeriomycetaceae</taxon>
        <taxon>Smittium</taxon>
    </lineage>
</organism>
<gene>
    <name evidence="4" type="ORF">AYI70_g10194</name>
</gene>
<feature type="region of interest" description="Disordered" evidence="2">
    <location>
        <begin position="1"/>
        <end position="101"/>
    </location>
</feature>
<dbReference type="InterPro" id="IPR000504">
    <property type="entry name" value="RRM_dom"/>
</dbReference>
<evidence type="ECO:0000313" key="5">
    <source>
        <dbReference type="Proteomes" id="UP000187283"/>
    </source>
</evidence>
<reference evidence="4 5" key="1">
    <citation type="submission" date="2017-01" db="EMBL/GenBank/DDBJ databases">
        <authorList>
            <person name="Mah S.A."/>
            <person name="Swanson W.J."/>
            <person name="Moy G.W."/>
            <person name="Vacquier V.D."/>
        </authorList>
    </citation>
    <scope>NUCLEOTIDE SEQUENCE [LARGE SCALE GENOMIC DNA]</scope>
    <source>
        <strain evidence="4 5">GSMNP</strain>
    </source>
</reference>
<feature type="compositionally biased region" description="Polar residues" evidence="2">
    <location>
        <begin position="13"/>
        <end position="37"/>
    </location>
</feature>
<evidence type="ECO:0000256" key="1">
    <source>
        <dbReference type="PROSITE-ProRule" id="PRU00176"/>
    </source>
</evidence>
<feature type="compositionally biased region" description="Low complexity" evidence="2">
    <location>
        <begin position="619"/>
        <end position="643"/>
    </location>
</feature>
<feature type="compositionally biased region" description="Polar residues" evidence="2">
    <location>
        <begin position="87"/>
        <end position="101"/>
    </location>
</feature>
<dbReference type="InterPro" id="IPR036867">
    <property type="entry name" value="R3H_dom_sf"/>
</dbReference>
<dbReference type="InterPro" id="IPR012677">
    <property type="entry name" value="Nucleotide-bd_a/b_plait_sf"/>
</dbReference>